<feature type="region of interest" description="Disordered" evidence="1">
    <location>
        <begin position="1"/>
        <end position="20"/>
    </location>
</feature>
<gene>
    <name evidence="2" type="ORF">CDAR_565561</name>
</gene>
<keyword evidence="3" id="KW-1185">Reference proteome</keyword>
<dbReference type="AlphaFoldDB" id="A0AAV4MPD9"/>
<name>A0AAV4MPD9_9ARAC</name>
<proteinExistence type="predicted"/>
<sequence>MGDRGRHAADSPLPVRNSDENKIYRAGGWRKLNGSQVGPAEKPITISEMMILNKRKVKAIEEDEDLKFLVQKNSLFPDDIPTKSNLSSGALHLRPGDNTPI</sequence>
<evidence type="ECO:0000256" key="1">
    <source>
        <dbReference type="SAM" id="MobiDB-lite"/>
    </source>
</evidence>
<comment type="caution">
    <text evidence="2">The sequence shown here is derived from an EMBL/GenBank/DDBJ whole genome shotgun (WGS) entry which is preliminary data.</text>
</comment>
<reference evidence="2 3" key="1">
    <citation type="submission" date="2021-06" db="EMBL/GenBank/DDBJ databases">
        <title>Caerostris darwini draft genome.</title>
        <authorList>
            <person name="Kono N."/>
            <person name="Arakawa K."/>
        </authorList>
    </citation>
    <scope>NUCLEOTIDE SEQUENCE [LARGE SCALE GENOMIC DNA]</scope>
</reference>
<organism evidence="2 3">
    <name type="scientific">Caerostris darwini</name>
    <dbReference type="NCBI Taxonomy" id="1538125"/>
    <lineage>
        <taxon>Eukaryota</taxon>
        <taxon>Metazoa</taxon>
        <taxon>Ecdysozoa</taxon>
        <taxon>Arthropoda</taxon>
        <taxon>Chelicerata</taxon>
        <taxon>Arachnida</taxon>
        <taxon>Araneae</taxon>
        <taxon>Araneomorphae</taxon>
        <taxon>Entelegynae</taxon>
        <taxon>Araneoidea</taxon>
        <taxon>Araneidae</taxon>
        <taxon>Caerostris</taxon>
    </lineage>
</organism>
<dbReference type="Proteomes" id="UP001054837">
    <property type="component" value="Unassembled WGS sequence"/>
</dbReference>
<evidence type="ECO:0000313" key="3">
    <source>
        <dbReference type="Proteomes" id="UP001054837"/>
    </source>
</evidence>
<dbReference type="EMBL" id="BPLQ01000550">
    <property type="protein sequence ID" value="GIX72674.1"/>
    <property type="molecule type" value="Genomic_DNA"/>
</dbReference>
<protein>
    <submittedName>
        <fullName evidence="2">Uncharacterized protein</fullName>
    </submittedName>
</protein>
<feature type="region of interest" description="Disordered" evidence="1">
    <location>
        <begin position="81"/>
        <end position="101"/>
    </location>
</feature>
<accession>A0AAV4MPD9</accession>
<evidence type="ECO:0000313" key="2">
    <source>
        <dbReference type="EMBL" id="GIX72674.1"/>
    </source>
</evidence>